<dbReference type="Proteomes" id="UP000593562">
    <property type="component" value="Unassembled WGS sequence"/>
</dbReference>
<dbReference type="Pfam" id="PF01926">
    <property type="entry name" value="MMR_HSR1"/>
    <property type="match status" value="1"/>
</dbReference>
<dbReference type="EMBL" id="JAAARO010000002">
    <property type="protein sequence ID" value="KAF5751454.1"/>
    <property type="molecule type" value="Genomic_DNA"/>
</dbReference>
<dbReference type="PANTHER" id="PTHR11702:SF31">
    <property type="entry name" value="MITOCHONDRIAL RIBOSOME-ASSOCIATED GTPASE 2"/>
    <property type="match status" value="1"/>
</dbReference>
<dbReference type="GO" id="GO:0005739">
    <property type="term" value="C:mitochondrion"/>
    <property type="evidence" value="ECO:0007669"/>
    <property type="project" value="TreeGrafter"/>
</dbReference>
<dbReference type="AlphaFoldDB" id="A0A7J7DZ39"/>
<keyword evidence="4" id="KW-1185">Reference proteome</keyword>
<accession>A0A7J7DZ39</accession>
<dbReference type="GO" id="GO:0005525">
    <property type="term" value="F:GTP binding"/>
    <property type="evidence" value="ECO:0007669"/>
    <property type="project" value="InterPro"/>
</dbReference>
<reference evidence="3 4" key="1">
    <citation type="journal article" date="2020" name="Nat. Commun.">
        <title>Genome of Tripterygium wilfordii and identification of cytochrome P450 involved in triptolide biosynthesis.</title>
        <authorList>
            <person name="Tu L."/>
            <person name="Su P."/>
            <person name="Zhang Z."/>
            <person name="Gao L."/>
            <person name="Wang J."/>
            <person name="Hu T."/>
            <person name="Zhou J."/>
            <person name="Zhang Y."/>
            <person name="Zhao Y."/>
            <person name="Liu Y."/>
            <person name="Song Y."/>
            <person name="Tong Y."/>
            <person name="Lu Y."/>
            <person name="Yang J."/>
            <person name="Xu C."/>
            <person name="Jia M."/>
            <person name="Peters R.J."/>
            <person name="Huang L."/>
            <person name="Gao W."/>
        </authorList>
    </citation>
    <scope>NUCLEOTIDE SEQUENCE [LARGE SCALE GENOMIC DNA]</scope>
    <source>
        <strain evidence="4">cv. XIE 37</strain>
        <tissue evidence="3">Leaf</tissue>
    </source>
</reference>
<dbReference type="GO" id="GO:0003924">
    <property type="term" value="F:GTPase activity"/>
    <property type="evidence" value="ECO:0007669"/>
    <property type="project" value="InterPro"/>
</dbReference>
<dbReference type="InterPro" id="IPR006073">
    <property type="entry name" value="GTP-bd"/>
</dbReference>
<dbReference type="InterPro" id="IPR031167">
    <property type="entry name" value="G_OBG"/>
</dbReference>
<proteinExistence type="predicted"/>
<protein>
    <submittedName>
        <fullName evidence="3">GTP-binding protein Obg/CgtA putative isoform 2</fullName>
    </submittedName>
</protein>
<organism evidence="3 4">
    <name type="scientific">Tripterygium wilfordii</name>
    <name type="common">Thunder God vine</name>
    <dbReference type="NCBI Taxonomy" id="458696"/>
    <lineage>
        <taxon>Eukaryota</taxon>
        <taxon>Viridiplantae</taxon>
        <taxon>Streptophyta</taxon>
        <taxon>Embryophyta</taxon>
        <taxon>Tracheophyta</taxon>
        <taxon>Spermatophyta</taxon>
        <taxon>Magnoliopsida</taxon>
        <taxon>eudicotyledons</taxon>
        <taxon>Gunneridae</taxon>
        <taxon>Pentapetalae</taxon>
        <taxon>rosids</taxon>
        <taxon>fabids</taxon>
        <taxon>Celastrales</taxon>
        <taxon>Celastraceae</taxon>
        <taxon>Tripterygium</taxon>
    </lineage>
</organism>
<dbReference type="PROSITE" id="PS51710">
    <property type="entry name" value="G_OBG"/>
    <property type="match status" value="1"/>
</dbReference>
<dbReference type="SUPFAM" id="SSF52540">
    <property type="entry name" value="P-loop containing nucleoside triphosphate hydrolases"/>
    <property type="match status" value="1"/>
</dbReference>
<keyword evidence="1" id="KW-0547">Nucleotide-binding</keyword>
<evidence type="ECO:0000259" key="2">
    <source>
        <dbReference type="PROSITE" id="PS51710"/>
    </source>
</evidence>
<dbReference type="InParanoid" id="A0A7J7DZ39"/>
<evidence type="ECO:0000256" key="1">
    <source>
        <dbReference type="ARBA" id="ARBA00022741"/>
    </source>
</evidence>
<feature type="domain" description="OBG-type G" evidence="2">
    <location>
        <begin position="34"/>
        <end position="189"/>
    </location>
</feature>
<evidence type="ECO:0000313" key="4">
    <source>
        <dbReference type="Proteomes" id="UP000593562"/>
    </source>
</evidence>
<gene>
    <name evidence="3" type="ORF">HS088_TW02G00468</name>
</gene>
<dbReference type="PANTHER" id="PTHR11702">
    <property type="entry name" value="DEVELOPMENTALLY REGULATED GTP-BINDING PROTEIN-RELATED"/>
    <property type="match status" value="1"/>
</dbReference>
<dbReference type="Gene3D" id="3.40.50.300">
    <property type="entry name" value="P-loop containing nucleotide triphosphate hydrolases"/>
    <property type="match status" value="1"/>
</dbReference>
<comment type="caution">
    <text evidence="3">The sequence shown here is derived from an EMBL/GenBank/DDBJ whole genome shotgun (WGS) entry which is preliminary data.</text>
</comment>
<name>A0A7J7DZ39_TRIWF</name>
<dbReference type="InterPro" id="IPR045086">
    <property type="entry name" value="OBG_GTPase"/>
</dbReference>
<sequence>MDNAHEILNDDPASRKISLLGSEAVLVLELKSIADVGLVGMPNAGKRTLLGTISRAKPSVGHYAFTTLGPNLAKLNFEDFSLTVADIPGLIKGAQGNGGLWHAFLWHIERMKVLTYMVDFAAALDGKRCLPPWEQLRDLVIELEYHQEGLSDRPSLVMANKIDEAGAEEVCEELQRRVQEVSSYTVCAV</sequence>
<dbReference type="CDD" id="cd01898">
    <property type="entry name" value="Obg"/>
    <property type="match status" value="1"/>
</dbReference>
<dbReference type="PRINTS" id="PR00326">
    <property type="entry name" value="GTP1OBG"/>
</dbReference>
<evidence type="ECO:0000313" key="3">
    <source>
        <dbReference type="EMBL" id="KAF5751454.1"/>
    </source>
</evidence>
<dbReference type="InterPro" id="IPR027417">
    <property type="entry name" value="P-loop_NTPase"/>
</dbReference>